<gene>
    <name evidence="2" type="ORF">HMPREF0731_3787</name>
</gene>
<proteinExistence type="predicted"/>
<dbReference type="PANTHER" id="PTHR39323">
    <property type="entry name" value="BLR1149 PROTEIN"/>
    <property type="match status" value="1"/>
</dbReference>
<protein>
    <submittedName>
        <fullName evidence="2">Ser/Thr phosphatase family protein</fullName>
    </submittedName>
</protein>
<organism evidence="2 3">
    <name type="scientific">Pseudoroseomonas cervicalis ATCC 49957</name>
    <dbReference type="NCBI Taxonomy" id="525371"/>
    <lineage>
        <taxon>Bacteria</taxon>
        <taxon>Pseudomonadati</taxon>
        <taxon>Pseudomonadota</taxon>
        <taxon>Alphaproteobacteria</taxon>
        <taxon>Acetobacterales</taxon>
        <taxon>Roseomonadaceae</taxon>
        <taxon>Roseomonas</taxon>
    </lineage>
</organism>
<dbReference type="InterPro" id="IPR026336">
    <property type="entry name" value="PdeM-like"/>
</dbReference>
<reference evidence="2 3" key="1">
    <citation type="submission" date="2010-04" db="EMBL/GenBank/DDBJ databases">
        <authorList>
            <person name="Qin X."/>
            <person name="Bachman B."/>
            <person name="Battles P."/>
            <person name="Bell A."/>
            <person name="Bess C."/>
            <person name="Bickham C."/>
            <person name="Chaboub L."/>
            <person name="Chen D."/>
            <person name="Coyle M."/>
            <person name="Deiros D.R."/>
            <person name="Dinh H."/>
            <person name="Forbes L."/>
            <person name="Fowler G."/>
            <person name="Francisco L."/>
            <person name="Fu Q."/>
            <person name="Gubbala S."/>
            <person name="Hale W."/>
            <person name="Han Y."/>
            <person name="Hemphill L."/>
            <person name="Highlander S.K."/>
            <person name="Hirani K."/>
            <person name="Hogues M."/>
            <person name="Jackson L."/>
            <person name="Jakkamsetti A."/>
            <person name="Javaid M."/>
            <person name="Jiang H."/>
            <person name="Korchina V."/>
            <person name="Kovar C."/>
            <person name="Lara F."/>
            <person name="Lee S."/>
            <person name="Mata R."/>
            <person name="Mathew T."/>
            <person name="Moen C."/>
            <person name="Morales K."/>
            <person name="Munidasa M."/>
            <person name="Nazareth L."/>
            <person name="Ngo R."/>
            <person name="Nguyen L."/>
            <person name="Okwuonu G."/>
            <person name="Ongeri F."/>
            <person name="Patil S."/>
            <person name="Petrosino J."/>
            <person name="Pham C."/>
            <person name="Pham P."/>
            <person name="Pu L.-L."/>
            <person name="Puazo M."/>
            <person name="Raj R."/>
            <person name="Reid J."/>
            <person name="Rouhana J."/>
            <person name="Saada N."/>
            <person name="Shang Y."/>
            <person name="Simmons D."/>
            <person name="Thornton R."/>
            <person name="Warren J."/>
            <person name="Weissenberger G."/>
            <person name="Zhang J."/>
            <person name="Zhang L."/>
            <person name="Zhou C."/>
            <person name="Zhu D."/>
            <person name="Muzny D."/>
            <person name="Worley K."/>
            <person name="Gibbs R."/>
        </authorList>
    </citation>
    <scope>NUCLEOTIDE SEQUENCE [LARGE SCALE GENOMIC DNA]</scope>
    <source>
        <strain evidence="2 3">ATCC 49957</strain>
    </source>
</reference>
<sequence>MISAPLHLAGERLALDPAGALYWPARKLLVLSDLHLEKGSHFARRGQLVPPYDTRETLARLAPLLRRYSVAHLVFLGDSFHDGEGASRLLPPDRAALLHLLEGREVTWVLGNHDPAPPADLPGQAVAELRLGPLVFRHEGMPGPAAGFELSGHFHPKASVATRCGAVERPCFLADARRVLLPAFGAYTGGLAITAPPVAALFPRGGRAFLLGRDRLYSTAIGPMKHLAAATPAAAEPAPVRSLGKPVRVPISVP</sequence>
<dbReference type="InterPro" id="IPR004843">
    <property type="entry name" value="Calcineurin-like_PHP"/>
</dbReference>
<dbReference type="Pfam" id="PF00149">
    <property type="entry name" value="Metallophos"/>
    <property type="match status" value="1"/>
</dbReference>
<dbReference type="OrthoDB" id="9795838at2"/>
<evidence type="ECO:0000313" key="2">
    <source>
        <dbReference type="EMBL" id="EFH09991.1"/>
    </source>
</evidence>
<dbReference type="RefSeq" id="WP_007002817.1">
    <property type="nucleotide sequence ID" value="NZ_GG770777.1"/>
</dbReference>
<dbReference type="GO" id="GO:0016787">
    <property type="term" value="F:hydrolase activity"/>
    <property type="evidence" value="ECO:0007669"/>
    <property type="project" value="InterPro"/>
</dbReference>
<evidence type="ECO:0000259" key="1">
    <source>
        <dbReference type="Pfam" id="PF00149"/>
    </source>
</evidence>
<dbReference type="Gene3D" id="3.60.21.10">
    <property type="match status" value="1"/>
</dbReference>
<keyword evidence="3" id="KW-1185">Reference proteome</keyword>
<dbReference type="SUPFAM" id="SSF56300">
    <property type="entry name" value="Metallo-dependent phosphatases"/>
    <property type="match status" value="1"/>
</dbReference>
<evidence type="ECO:0000313" key="3">
    <source>
        <dbReference type="Proteomes" id="UP000005324"/>
    </source>
</evidence>
<dbReference type="InterPro" id="IPR029052">
    <property type="entry name" value="Metallo-depent_PP-like"/>
</dbReference>
<dbReference type="EMBL" id="ADVL01000714">
    <property type="protein sequence ID" value="EFH09991.1"/>
    <property type="molecule type" value="Genomic_DNA"/>
</dbReference>
<name>D5RRS5_9PROT</name>
<feature type="domain" description="Calcineurin-like phosphoesterase" evidence="1">
    <location>
        <begin position="27"/>
        <end position="125"/>
    </location>
</feature>
<dbReference type="Proteomes" id="UP000005324">
    <property type="component" value="Unassembled WGS sequence"/>
</dbReference>
<dbReference type="AlphaFoldDB" id="D5RRS5"/>
<comment type="caution">
    <text evidence="2">The sequence shown here is derived from an EMBL/GenBank/DDBJ whole genome shotgun (WGS) entry which is preliminary data.</text>
</comment>
<dbReference type="NCBIfam" id="TIGR04123">
    <property type="entry name" value="P_estr_lig_assc"/>
    <property type="match status" value="1"/>
</dbReference>
<accession>D5RRS5</accession>
<dbReference type="PANTHER" id="PTHR39323:SF1">
    <property type="entry name" value="BLR1149 PROTEIN"/>
    <property type="match status" value="1"/>
</dbReference>
<dbReference type="HOGENOM" id="CLU_075478_2_0_5"/>